<dbReference type="PANTHER" id="PTHR10302:SF0">
    <property type="entry name" value="SINGLE-STRANDED DNA-BINDING PROTEIN, MITOCHONDRIAL"/>
    <property type="match status" value="1"/>
</dbReference>
<dbReference type="InterPro" id="IPR012340">
    <property type="entry name" value="NA-bd_OB-fold"/>
</dbReference>
<proteinExistence type="inferred from homology"/>
<sequence>MSDRITVIGNIATEPEQRRTGTGIPVTSFRLASSQRYRDAQSGEWIDGTTNWYRISVFRGLGENAFASLRKGQRVIVDGRLRLKEWEAGEKRGIEIEIDADAIGPDLKWGTASFQRNPRTDAAGPARPGGAADGTEAAGENAAHPVTTDGEWAVAAVPERDPVEPTPF</sequence>
<comment type="caution">
    <text evidence="2">Lacks conserved residue(s) required for the propagation of feature annotation.</text>
</comment>
<dbReference type="Gene3D" id="2.40.50.140">
    <property type="entry name" value="Nucleic acid-binding proteins"/>
    <property type="match status" value="1"/>
</dbReference>
<dbReference type="HAMAP" id="MF_00984">
    <property type="entry name" value="SSB"/>
    <property type="match status" value="1"/>
</dbReference>
<accession>A0ABV5ET16</accession>
<comment type="caution">
    <text evidence="5">The sequence shown here is derived from an EMBL/GenBank/DDBJ whole genome shotgun (WGS) entry which is preliminary data.</text>
</comment>
<dbReference type="RefSeq" id="WP_114589448.1">
    <property type="nucleotide sequence ID" value="NZ_JAQZCF010000001.1"/>
</dbReference>
<dbReference type="NCBIfam" id="TIGR00621">
    <property type="entry name" value="ssb"/>
    <property type="match status" value="1"/>
</dbReference>
<dbReference type="Proteomes" id="UP001589643">
    <property type="component" value="Unassembled WGS sequence"/>
</dbReference>
<dbReference type="PROSITE" id="PS50935">
    <property type="entry name" value="SSB"/>
    <property type="match status" value="1"/>
</dbReference>
<dbReference type="InterPro" id="IPR011344">
    <property type="entry name" value="ssDNA-bd"/>
</dbReference>
<evidence type="ECO:0000256" key="2">
    <source>
        <dbReference type="HAMAP-Rule" id="MF_00984"/>
    </source>
</evidence>
<evidence type="ECO:0000256" key="3">
    <source>
        <dbReference type="RuleBase" id="RU000524"/>
    </source>
</evidence>
<dbReference type="InterPro" id="IPR000424">
    <property type="entry name" value="Primosome_PriB/ssb"/>
</dbReference>
<dbReference type="SUPFAM" id="SSF50249">
    <property type="entry name" value="Nucleic acid-binding proteins"/>
    <property type="match status" value="1"/>
</dbReference>
<reference evidence="5 6" key="1">
    <citation type="submission" date="2024-08" db="EMBL/GenBank/DDBJ databases">
        <title>Heavy metals resistant antinobacteria isolated from wastewater.</title>
        <authorList>
            <person name="Roman Ponce B."/>
            <person name="Blanco Mercado M.A."/>
            <person name="Avila Aldana I.N."/>
            <person name="Morales Arrieta S."/>
        </authorList>
    </citation>
    <scope>NUCLEOTIDE SEQUENCE [LARGE SCALE GENOMIC DNA]</scope>
    <source>
        <strain evidence="6">sma-1</strain>
    </source>
</reference>
<dbReference type="GO" id="GO:0003677">
    <property type="term" value="F:DNA binding"/>
    <property type="evidence" value="ECO:0007669"/>
    <property type="project" value="UniProtKB-KW"/>
</dbReference>
<gene>
    <name evidence="5" type="primary">ssb</name>
    <name evidence="5" type="ORF">AB7P39_09555</name>
</gene>
<dbReference type="CDD" id="cd04496">
    <property type="entry name" value="SSB_OBF"/>
    <property type="match status" value="1"/>
</dbReference>
<evidence type="ECO:0000313" key="5">
    <source>
        <dbReference type="EMBL" id="MFB8893086.1"/>
    </source>
</evidence>
<feature type="region of interest" description="Disordered" evidence="4">
    <location>
        <begin position="109"/>
        <end position="168"/>
    </location>
</feature>
<keyword evidence="1 2" id="KW-0238">DNA-binding</keyword>
<protein>
    <recommendedName>
        <fullName evidence="2 3">Single-stranded DNA-binding protein</fullName>
        <shortName evidence="2">SSB</shortName>
    </recommendedName>
</protein>
<name>A0ABV5ET16_9MICO</name>
<dbReference type="Pfam" id="PF00436">
    <property type="entry name" value="SSB"/>
    <property type="match status" value="1"/>
</dbReference>
<evidence type="ECO:0000313" key="6">
    <source>
        <dbReference type="Proteomes" id="UP001589643"/>
    </source>
</evidence>
<dbReference type="EMBL" id="JBHLHV010000001">
    <property type="protein sequence ID" value="MFB8893086.1"/>
    <property type="molecule type" value="Genomic_DNA"/>
</dbReference>
<feature type="compositionally biased region" description="Low complexity" evidence="4">
    <location>
        <begin position="120"/>
        <end position="143"/>
    </location>
</feature>
<feature type="compositionally biased region" description="Basic and acidic residues" evidence="4">
    <location>
        <begin position="158"/>
        <end position="168"/>
    </location>
</feature>
<keyword evidence="6" id="KW-1185">Reference proteome</keyword>
<evidence type="ECO:0000256" key="4">
    <source>
        <dbReference type="SAM" id="MobiDB-lite"/>
    </source>
</evidence>
<organism evidence="5 6">
    <name type="scientific">Microbacterium plantarum</name>
    <dbReference type="NCBI Taxonomy" id="1816425"/>
    <lineage>
        <taxon>Bacteria</taxon>
        <taxon>Bacillati</taxon>
        <taxon>Actinomycetota</taxon>
        <taxon>Actinomycetes</taxon>
        <taxon>Micrococcales</taxon>
        <taxon>Microbacteriaceae</taxon>
        <taxon>Microbacterium</taxon>
    </lineage>
</organism>
<dbReference type="PANTHER" id="PTHR10302">
    <property type="entry name" value="SINGLE-STRANDED DNA-BINDING PROTEIN"/>
    <property type="match status" value="1"/>
</dbReference>
<evidence type="ECO:0000256" key="1">
    <source>
        <dbReference type="ARBA" id="ARBA00023125"/>
    </source>
</evidence>
<comment type="subunit">
    <text evidence="2">Homotetramer.</text>
</comment>